<evidence type="ECO:0000313" key="2">
    <source>
        <dbReference type="Proteomes" id="UP001516023"/>
    </source>
</evidence>
<protein>
    <submittedName>
        <fullName evidence="1">Uncharacterized protein</fullName>
    </submittedName>
</protein>
<name>A0ABD3NPC1_9STRA</name>
<organism evidence="1 2">
    <name type="scientific">Cyclotella cryptica</name>
    <dbReference type="NCBI Taxonomy" id="29204"/>
    <lineage>
        <taxon>Eukaryota</taxon>
        <taxon>Sar</taxon>
        <taxon>Stramenopiles</taxon>
        <taxon>Ochrophyta</taxon>
        <taxon>Bacillariophyta</taxon>
        <taxon>Coscinodiscophyceae</taxon>
        <taxon>Thalassiosirophycidae</taxon>
        <taxon>Stephanodiscales</taxon>
        <taxon>Stephanodiscaceae</taxon>
        <taxon>Cyclotella</taxon>
    </lineage>
</organism>
<gene>
    <name evidence="1" type="ORF">HJC23_005515</name>
</gene>
<accession>A0ABD3NPC1</accession>
<sequence>MEIRRCKPNGSQNLSDDPVRVTNKRGAVVFATAGPNTRTTQLFINSSDRNSFLVLWVRWLGKGHNQGLIQAKGNEYLESAYPILSYFSTVSVK</sequence>
<comment type="caution">
    <text evidence="1">The sequence shown here is derived from an EMBL/GenBank/DDBJ whole genome shotgun (WGS) entry which is preliminary data.</text>
</comment>
<dbReference type="AlphaFoldDB" id="A0ABD3NPC1"/>
<dbReference type="Proteomes" id="UP001516023">
    <property type="component" value="Unassembled WGS sequence"/>
</dbReference>
<reference evidence="1 2" key="1">
    <citation type="journal article" date="2020" name="G3 (Bethesda)">
        <title>Improved Reference Genome for Cyclotella cryptica CCMP332, a Model for Cell Wall Morphogenesis, Salinity Adaptation, and Lipid Production in Diatoms (Bacillariophyta).</title>
        <authorList>
            <person name="Roberts W.R."/>
            <person name="Downey K.M."/>
            <person name="Ruck E.C."/>
            <person name="Traller J.C."/>
            <person name="Alverson A.J."/>
        </authorList>
    </citation>
    <scope>NUCLEOTIDE SEQUENCE [LARGE SCALE GENOMIC DNA]</scope>
    <source>
        <strain evidence="1 2">CCMP332</strain>
    </source>
</reference>
<keyword evidence="2" id="KW-1185">Reference proteome</keyword>
<evidence type="ECO:0000313" key="1">
    <source>
        <dbReference type="EMBL" id="KAL3777649.1"/>
    </source>
</evidence>
<proteinExistence type="predicted"/>
<dbReference type="EMBL" id="JABMIG020000448">
    <property type="protein sequence ID" value="KAL3777649.1"/>
    <property type="molecule type" value="Genomic_DNA"/>
</dbReference>